<dbReference type="AlphaFoldDB" id="A0A2A6CUQ1"/>
<reference evidence="2" key="1">
    <citation type="journal article" date="2008" name="Nat. Genet.">
        <title>The Pristionchus pacificus genome provides a unique perspective on nematode lifestyle and parasitism.</title>
        <authorList>
            <person name="Dieterich C."/>
            <person name="Clifton S.W."/>
            <person name="Schuster L.N."/>
            <person name="Chinwalla A."/>
            <person name="Delehaunty K."/>
            <person name="Dinkelacker I."/>
            <person name="Fulton L."/>
            <person name="Fulton R."/>
            <person name="Godfrey J."/>
            <person name="Minx P."/>
            <person name="Mitreva M."/>
            <person name="Roeseler W."/>
            <person name="Tian H."/>
            <person name="Witte H."/>
            <person name="Yang S.P."/>
            <person name="Wilson R.K."/>
            <person name="Sommer R.J."/>
        </authorList>
    </citation>
    <scope>NUCLEOTIDE SEQUENCE [LARGE SCALE GENOMIC DNA]</scope>
    <source>
        <strain evidence="2">PS312</strain>
    </source>
</reference>
<name>A0A2A6CUQ1_PRIPA</name>
<dbReference type="Proteomes" id="UP000005239">
    <property type="component" value="Unassembled WGS sequence"/>
</dbReference>
<keyword evidence="2" id="KW-1185">Reference proteome</keyword>
<gene>
    <name evidence="1" type="primary">WBGene00284593</name>
</gene>
<evidence type="ECO:0000313" key="2">
    <source>
        <dbReference type="Proteomes" id="UP000005239"/>
    </source>
</evidence>
<accession>A0A8R1V1M2</accession>
<evidence type="ECO:0000313" key="1">
    <source>
        <dbReference type="EnsemblMetazoa" id="PPA46224.1"/>
    </source>
</evidence>
<proteinExistence type="predicted"/>
<dbReference type="EnsemblMetazoa" id="PPA46224.1">
    <property type="protein sequence ID" value="PPA46224.1"/>
    <property type="gene ID" value="WBGene00284593"/>
</dbReference>
<reference evidence="1" key="2">
    <citation type="submission" date="2022-06" db="UniProtKB">
        <authorList>
            <consortium name="EnsemblMetazoa"/>
        </authorList>
    </citation>
    <scope>IDENTIFICATION</scope>
    <source>
        <strain evidence="1">PS312</strain>
    </source>
</reference>
<protein>
    <submittedName>
        <fullName evidence="1">Uncharacterized protein</fullName>
    </submittedName>
</protein>
<accession>A0A2A6CUQ1</accession>
<sequence>MVMENKGQVCQGILRTQAASNIVDFETSKCMKASPEKAPIVHSFRRISDCPLLHSSRMKEDVRMRRDIL</sequence>
<organism evidence="1 2">
    <name type="scientific">Pristionchus pacificus</name>
    <name type="common">Parasitic nematode worm</name>
    <dbReference type="NCBI Taxonomy" id="54126"/>
    <lineage>
        <taxon>Eukaryota</taxon>
        <taxon>Metazoa</taxon>
        <taxon>Ecdysozoa</taxon>
        <taxon>Nematoda</taxon>
        <taxon>Chromadorea</taxon>
        <taxon>Rhabditida</taxon>
        <taxon>Rhabditina</taxon>
        <taxon>Diplogasteromorpha</taxon>
        <taxon>Diplogasteroidea</taxon>
        <taxon>Neodiplogasteridae</taxon>
        <taxon>Pristionchus</taxon>
    </lineage>
</organism>